<dbReference type="Proteomes" id="UP001237592">
    <property type="component" value="Unassembled WGS sequence"/>
</dbReference>
<feature type="transmembrane region" description="Helical" evidence="6">
    <location>
        <begin position="310"/>
        <end position="332"/>
    </location>
</feature>
<keyword evidence="5 6" id="KW-0472">Membrane</keyword>
<dbReference type="Gene3D" id="1.20.1250.20">
    <property type="entry name" value="MFS general substrate transporter like domains"/>
    <property type="match status" value="1"/>
</dbReference>
<feature type="transmembrane region" description="Helical" evidence="6">
    <location>
        <begin position="283"/>
        <end position="304"/>
    </location>
</feature>
<dbReference type="PANTHER" id="PTHR43124:SF3">
    <property type="entry name" value="CHLORAMPHENICOL EFFLUX PUMP RV0191"/>
    <property type="match status" value="1"/>
</dbReference>
<dbReference type="InterPro" id="IPR036259">
    <property type="entry name" value="MFS_trans_sf"/>
</dbReference>
<keyword evidence="2" id="KW-1003">Cell membrane</keyword>
<dbReference type="EMBL" id="JAVFKP010000001">
    <property type="protein sequence ID" value="MDQ4625760.1"/>
    <property type="molecule type" value="Genomic_DNA"/>
</dbReference>
<feature type="transmembrane region" description="Helical" evidence="6">
    <location>
        <begin position="23"/>
        <end position="41"/>
    </location>
</feature>
<dbReference type="PROSITE" id="PS50850">
    <property type="entry name" value="MFS"/>
    <property type="match status" value="1"/>
</dbReference>
<evidence type="ECO:0000256" key="3">
    <source>
        <dbReference type="ARBA" id="ARBA00022692"/>
    </source>
</evidence>
<feature type="transmembrane region" description="Helical" evidence="6">
    <location>
        <begin position="61"/>
        <end position="81"/>
    </location>
</feature>
<feature type="transmembrane region" description="Helical" evidence="6">
    <location>
        <begin position="182"/>
        <end position="202"/>
    </location>
</feature>
<keyword evidence="9" id="KW-1185">Reference proteome</keyword>
<evidence type="ECO:0000256" key="6">
    <source>
        <dbReference type="SAM" id="Phobius"/>
    </source>
</evidence>
<dbReference type="CDD" id="cd17324">
    <property type="entry name" value="MFS_NepI_like"/>
    <property type="match status" value="1"/>
</dbReference>
<dbReference type="SUPFAM" id="SSF103473">
    <property type="entry name" value="MFS general substrate transporter"/>
    <property type="match status" value="1"/>
</dbReference>
<organism evidence="8 9">
    <name type="scientific">Janthinobacterium lividum</name>
    <dbReference type="NCBI Taxonomy" id="29581"/>
    <lineage>
        <taxon>Bacteria</taxon>
        <taxon>Pseudomonadati</taxon>
        <taxon>Pseudomonadota</taxon>
        <taxon>Betaproteobacteria</taxon>
        <taxon>Burkholderiales</taxon>
        <taxon>Oxalobacteraceae</taxon>
        <taxon>Janthinobacterium</taxon>
    </lineage>
</organism>
<evidence type="ECO:0000256" key="5">
    <source>
        <dbReference type="ARBA" id="ARBA00023136"/>
    </source>
</evidence>
<evidence type="ECO:0000259" key="7">
    <source>
        <dbReference type="PROSITE" id="PS50850"/>
    </source>
</evidence>
<feature type="domain" description="Major facilitator superfamily (MFS) profile" evidence="7">
    <location>
        <begin position="27"/>
        <end position="397"/>
    </location>
</feature>
<evidence type="ECO:0000313" key="8">
    <source>
        <dbReference type="EMBL" id="MDQ4625760.1"/>
    </source>
</evidence>
<keyword evidence="4 6" id="KW-1133">Transmembrane helix</keyword>
<sequence>MTDRITATVPMPGAAESSVSERLPVLALLALAMTAFLALLSETLPAGLLPQIARDLNISEVMTGQLVTVYAIGSILTAIPLTALTSGWRRRNVLLLAIIGFLIFNTATALSPNYIVALASRFVTGMAAGLAWGLMAGYARRMVSVEQQGRAMAIAMIGTPLALSLGVPLGTLMGGVLGWRSIFGIMSGMAVVLVAWVLLAVPDYPGQKNGERLSIRQVFMTPGVRPILAVIVAWMLAHNILYTYIAPFLAPSGLRPRVDLVLLVYGVGSLAGIWLVSQLIDRWLRPLVLGCIAAFALVMVALGLAMDSPIVIYVSMAIWGITFGGAGTLLQTASADAAGDGMDVAQAMVATIWNVAIAGGGLAGGMLLDGYGAASFPWAMLALLMVALTIAWRAHRHSFKPGRRSGGAVHGH</sequence>
<feature type="transmembrane region" description="Helical" evidence="6">
    <location>
        <begin position="344"/>
        <end position="368"/>
    </location>
</feature>
<dbReference type="PANTHER" id="PTHR43124">
    <property type="entry name" value="PURINE EFFLUX PUMP PBUE"/>
    <property type="match status" value="1"/>
</dbReference>
<feature type="transmembrane region" description="Helical" evidence="6">
    <location>
        <begin position="151"/>
        <end position="170"/>
    </location>
</feature>
<feature type="transmembrane region" description="Helical" evidence="6">
    <location>
        <begin position="223"/>
        <end position="245"/>
    </location>
</feature>
<comment type="caution">
    <text evidence="8">The sequence shown here is derived from an EMBL/GenBank/DDBJ whole genome shotgun (WGS) entry which is preliminary data.</text>
</comment>
<evidence type="ECO:0000256" key="4">
    <source>
        <dbReference type="ARBA" id="ARBA00022989"/>
    </source>
</evidence>
<feature type="transmembrane region" description="Helical" evidence="6">
    <location>
        <begin position="374"/>
        <end position="394"/>
    </location>
</feature>
<keyword evidence="3 6" id="KW-0812">Transmembrane</keyword>
<feature type="transmembrane region" description="Helical" evidence="6">
    <location>
        <begin position="257"/>
        <end position="276"/>
    </location>
</feature>
<accession>A0ABU0XQH1</accession>
<evidence type="ECO:0000256" key="2">
    <source>
        <dbReference type="ARBA" id="ARBA00022475"/>
    </source>
</evidence>
<gene>
    <name evidence="8" type="ORF">RB624_07665</name>
</gene>
<feature type="transmembrane region" description="Helical" evidence="6">
    <location>
        <begin position="93"/>
        <end position="116"/>
    </location>
</feature>
<dbReference type="RefSeq" id="WP_307778771.1">
    <property type="nucleotide sequence ID" value="NZ_JAVFKP010000001.1"/>
</dbReference>
<feature type="transmembrane region" description="Helical" evidence="6">
    <location>
        <begin position="122"/>
        <end position="139"/>
    </location>
</feature>
<dbReference type="InterPro" id="IPR020846">
    <property type="entry name" value="MFS_dom"/>
</dbReference>
<protein>
    <submittedName>
        <fullName evidence="8">MFS transporter</fullName>
    </submittedName>
</protein>
<dbReference type="Pfam" id="PF07690">
    <property type="entry name" value="MFS_1"/>
    <property type="match status" value="1"/>
</dbReference>
<reference evidence="8 9" key="1">
    <citation type="submission" date="2023-08" db="EMBL/GenBank/DDBJ databases">
        <title>Draft genome sequence of Janthinobacterium lividum.</title>
        <authorList>
            <person name="Chun B.H."/>
            <person name="Lee Y."/>
        </authorList>
    </citation>
    <scope>NUCLEOTIDE SEQUENCE [LARGE SCALE GENOMIC DNA]</scope>
    <source>
        <strain evidence="8 9">AMJK</strain>
    </source>
</reference>
<evidence type="ECO:0000313" key="9">
    <source>
        <dbReference type="Proteomes" id="UP001237592"/>
    </source>
</evidence>
<dbReference type="InterPro" id="IPR050189">
    <property type="entry name" value="MFS_Efflux_Transporters"/>
</dbReference>
<dbReference type="InterPro" id="IPR011701">
    <property type="entry name" value="MFS"/>
</dbReference>
<evidence type="ECO:0000256" key="1">
    <source>
        <dbReference type="ARBA" id="ARBA00004651"/>
    </source>
</evidence>
<proteinExistence type="predicted"/>
<name>A0ABU0XQH1_9BURK</name>
<comment type="subcellular location">
    <subcellularLocation>
        <location evidence="1">Cell membrane</location>
        <topology evidence="1">Multi-pass membrane protein</topology>
    </subcellularLocation>
</comment>